<reference evidence="4" key="1">
    <citation type="journal article" date="2019" name="Int. J. Syst. Evol. Microbiol.">
        <title>The Global Catalogue of Microorganisms (GCM) 10K type strain sequencing project: providing services to taxonomists for standard genome sequencing and annotation.</title>
        <authorList>
            <consortium name="The Broad Institute Genomics Platform"/>
            <consortium name="The Broad Institute Genome Sequencing Center for Infectious Disease"/>
            <person name="Wu L."/>
            <person name="Ma J."/>
        </authorList>
    </citation>
    <scope>NUCLEOTIDE SEQUENCE [LARGE SCALE GENOMIC DNA]</scope>
    <source>
        <strain evidence="4">JCM 3399</strain>
    </source>
</reference>
<feature type="region of interest" description="Disordered" evidence="2">
    <location>
        <begin position="325"/>
        <end position="344"/>
    </location>
</feature>
<feature type="compositionally biased region" description="Polar residues" evidence="2">
    <location>
        <begin position="1124"/>
        <end position="1135"/>
    </location>
</feature>
<evidence type="ECO:0008006" key="5">
    <source>
        <dbReference type="Google" id="ProtNLM"/>
    </source>
</evidence>
<gene>
    <name evidence="3" type="ORF">GCM10010211_84350</name>
</gene>
<keyword evidence="1" id="KW-0175">Coiled coil</keyword>
<protein>
    <recommendedName>
        <fullName evidence="5">Chromosome segregation ATPase</fullName>
    </recommendedName>
</protein>
<dbReference type="RefSeq" id="WP_189308677.1">
    <property type="nucleotide sequence ID" value="NZ_BMRP01000094.1"/>
</dbReference>
<feature type="compositionally biased region" description="Basic and acidic residues" evidence="2">
    <location>
        <begin position="437"/>
        <end position="456"/>
    </location>
</feature>
<accession>A0ABQ2VP40</accession>
<name>A0ABQ2VP40_9ACTN</name>
<evidence type="ECO:0000313" key="4">
    <source>
        <dbReference type="Proteomes" id="UP000654471"/>
    </source>
</evidence>
<feature type="region of interest" description="Disordered" evidence="2">
    <location>
        <begin position="1475"/>
        <end position="1506"/>
    </location>
</feature>
<organism evidence="3 4">
    <name type="scientific">Streptomyces albospinus</name>
    <dbReference type="NCBI Taxonomy" id="285515"/>
    <lineage>
        <taxon>Bacteria</taxon>
        <taxon>Bacillati</taxon>
        <taxon>Actinomycetota</taxon>
        <taxon>Actinomycetes</taxon>
        <taxon>Kitasatosporales</taxon>
        <taxon>Streptomycetaceae</taxon>
        <taxon>Streptomyces</taxon>
    </lineage>
</organism>
<feature type="coiled-coil region" evidence="1">
    <location>
        <begin position="853"/>
        <end position="925"/>
    </location>
</feature>
<feature type="region of interest" description="Disordered" evidence="2">
    <location>
        <begin position="437"/>
        <end position="486"/>
    </location>
</feature>
<sequence>MAVYELNRVRMFGVGPRGARFTDVTLNFADVGAPISAGTLFDAPTRRPSPYSLLLLENGGGKSVLLKLLFSVILPGKRNTLGGASDVLEKFVVGEDAGHVVLEWMHVKTGERVVTGKTYQWRRKSTSDGRKLSEAWWSLRPTAAVEVATLPFTADGRRLRLGGFQEALEEIDRRHPATQLAWIGSHQGEWLEHLRSLRIEPDLFAIQRQMNADEGEAASAFKFKSSKEFVDWLLTVVMDPADAVSVAENFDSYATTVGDRSAMLLERDFADGTVAALRPVGAAYSKATQARAMLEHTRQGVRTFSAQVAARQAAEQAAARRLSTEYESAAAEASTSESDRDRTRDVVNEIRRQTLVLELAVAEEQQNVAQGGLAAAELELAGWAACETVAARDQAAADAHAVTQQIADAEENARPALAARDTAAARLLAKLHDEAANDRTRARQHNQEAEQHKAAAEEADQQRTTALRAEEKARSEHKSALAEVTETAHAVDQAVSEGLLPAGTDVPAAAVEARRNATRLGEALAATERDAAEVARELKAAQARARKAAEVLLGKEREREPLTQQLQHLTTWASRLATDDVVLAALAVDSLGTEALDASAEALARQLADDIGMREERLDGLRGAQNNDIRVLTALGDGGLLPARPETEAAVEVLRASGISAHTGWRYLAQNAAADERALLIAAHPELADGVVLVDATQLSQARTAIEAAGLLPAAAIAVGSGMQLLTAAELTGTRFVLDTNPAMFDEAAAEARRAELREDMNRRGQDIEKLTMAIRCTRDVAAELAAWRNACPTGRLTELTEQALAADAAVTTAQEQTAAETAEVESWAERENGCSTRLTELRVQERAAADTASALERLAARAERSADAQRRAGELEQARESARRIVDEATAAREQQLEQAEGAVRAAENARDRAERHLATAAEVVTASGEVDAAVPRESLLALQQAYAAAADVYRSLEVGQDLRSQADRVTTEAARRRTDVESLTPEVTTEAERLLTTAAGADRASRQAAIAQANREKQRLTTAISTAVERIGHLRSELRTASPGAERDRNVWIVLPEARRPTSVEQGRQLLVTAQAEHRAAQETLEAVTRHATDLQWKTQQASEAARSFREVLQPMQATLEDASSSLAGSPSTTERDLDTAEPYEQSVETAREQSDRLRRNLREARAAASAADHELDDLIAAAVHFVSETRFDTMTNVARRAIISLGREHLGARATEFAEQLAQRLATLNTDLDNASKHRKLIVERLAALTDGALKTLRTASRLSKLPSGLGDWENKEFLRIRFTDPDPSLLAARIGELVDDIAAATATRHIGTRGSAPKRDGITLLLRSAEVAVPKGFTVEVLKPDSVLRDERVPVEQMNSVFSGGQELTAAIILYCTMAALRANERGQMRNRHSGVLFLDNPIGKASASYLLDLQQGVASALGVQLVYTTGLSDDRALAAFPLWIRMRNDADLRAGLKHIRVADTVRAQLPDPYDDDESGLPSTAPGTVTAARLYRRPTETQ</sequence>
<feature type="coiled-coil region" evidence="1">
    <location>
        <begin position="524"/>
        <end position="558"/>
    </location>
</feature>
<dbReference type="Proteomes" id="UP000654471">
    <property type="component" value="Unassembled WGS sequence"/>
</dbReference>
<keyword evidence="4" id="KW-1185">Reference proteome</keyword>
<evidence type="ECO:0000313" key="3">
    <source>
        <dbReference type="EMBL" id="GGV04261.1"/>
    </source>
</evidence>
<evidence type="ECO:0000256" key="2">
    <source>
        <dbReference type="SAM" id="MobiDB-lite"/>
    </source>
</evidence>
<feature type="compositionally biased region" description="Basic and acidic residues" evidence="2">
    <location>
        <begin position="468"/>
        <end position="480"/>
    </location>
</feature>
<comment type="caution">
    <text evidence="3">The sequence shown here is derived from an EMBL/GenBank/DDBJ whole genome shotgun (WGS) entry which is preliminary data.</text>
</comment>
<feature type="region of interest" description="Disordered" evidence="2">
    <location>
        <begin position="1123"/>
        <end position="1155"/>
    </location>
</feature>
<proteinExistence type="predicted"/>
<dbReference type="EMBL" id="BMRP01000094">
    <property type="protein sequence ID" value="GGV04261.1"/>
    <property type="molecule type" value="Genomic_DNA"/>
</dbReference>
<feature type="compositionally biased region" description="Low complexity" evidence="2">
    <location>
        <begin position="325"/>
        <end position="336"/>
    </location>
</feature>
<evidence type="ECO:0000256" key="1">
    <source>
        <dbReference type="SAM" id="Coils"/>
    </source>
</evidence>